<dbReference type="Gene3D" id="3.30.750.44">
    <property type="match status" value="1"/>
</dbReference>
<dbReference type="GO" id="GO:0006508">
    <property type="term" value="P:proteolysis"/>
    <property type="evidence" value="ECO:0007669"/>
    <property type="project" value="InterPro"/>
</dbReference>
<name>A0A9D1GCN4_9BACT</name>
<evidence type="ECO:0000313" key="2">
    <source>
        <dbReference type="EMBL" id="HIT38580.1"/>
    </source>
</evidence>
<dbReference type="PROSITE" id="PS51257">
    <property type="entry name" value="PROKAR_LIPOPROTEIN"/>
    <property type="match status" value="1"/>
</dbReference>
<dbReference type="Pfam" id="PF03572">
    <property type="entry name" value="Peptidase_S41"/>
    <property type="match status" value="1"/>
</dbReference>
<reference evidence="2" key="2">
    <citation type="journal article" date="2021" name="PeerJ">
        <title>Extensive microbial diversity within the chicken gut microbiome revealed by metagenomics and culture.</title>
        <authorList>
            <person name="Gilroy R."/>
            <person name="Ravi A."/>
            <person name="Getino M."/>
            <person name="Pursley I."/>
            <person name="Horton D.L."/>
            <person name="Alikhan N.F."/>
            <person name="Baker D."/>
            <person name="Gharbi K."/>
            <person name="Hall N."/>
            <person name="Watson M."/>
            <person name="Adriaenssens E.M."/>
            <person name="Foster-Nyarko E."/>
            <person name="Jarju S."/>
            <person name="Secka A."/>
            <person name="Antonio M."/>
            <person name="Oren A."/>
            <person name="Chaudhuri R.R."/>
            <person name="La Ragione R."/>
            <person name="Hildebrand F."/>
            <person name="Pallen M.J."/>
        </authorList>
    </citation>
    <scope>NUCLEOTIDE SEQUENCE</scope>
    <source>
        <strain evidence="2">21143</strain>
    </source>
</reference>
<dbReference type="SUPFAM" id="SSF52096">
    <property type="entry name" value="ClpP/crotonase"/>
    <property type="match status" value="1"/>
</dbReference>
<dbReference type="Pfam" id="PF14684">
    <property type="entry name" value="Tricorn_C1"/>
    <property type="match status" value="1"/>
</dbReference>
<dbReference type="InterPro" id="IPR005151">
    <property type="entry name" value="Tail-specific_protease"/>
</dbReference>
<dbReference type="Gene3D" id="3.90.226.10">
    <property type="entry name" value="2-enoyl-CoA Hydratase, Chain A, domain 1"/>
    <property type="match status" value="1"/>
</dbReference>
<dbReference type="PANTHER" id="PTHR11261">
    <property type="entry name" value="INTERPHOTORECEPTOR RETINOID-BINDING PROTEIN"/>
    <property type="match status" value="1"/>
</dbReference>
<evidence type="ECO:0000313" key="3">
    <source>
        <dbReference type="Proteomes" id="UP000886722"/>
    </source>
</evidence>
<dbReference type="InterPro" id="IPR028204">
    <property type="entry name" value="Tricorn_C1"/>
</dbReference>
<dbReference type="CDD" id="cd07563">
    <property type="entry name" value="Peptidase_S41_IRBP"/>
    <property type="match status" value="1"/>
</dbReference>
<reference evidence="2" key="1">
    <citation type="submission" date="2020-10" db="EMBL/GenBank/DDBJ databases">
        <authorList>
            <person name="Gilroy R."/>
        </authorList>
    </citation>
    <scope>NUCLEOTIDE SEQUENCE</scope>
    <source>
        <strain evidence="2">21143</strain>
    </source>
</reference>
<dbReference type="PANTHER" id="PTHR11261:SF3">
    <property type="entry name" value="RETINOL-BINDING PROTEIN 3"/>
    <property type="match status" value="1"/>
</dbReference>
<gene>
    <name evidence="2" type="ORF">IAD06_00885</name>
</gene>
<dbReference type="GO" id="GO:0008236">
    <property type="term" value="F:serine-type peptidase activity"/>
    <property type="evidence" value="ECO:0007669"/>
    <property type="project" value="InterPro"/>
</dbReference>
<accession>A0A9D1GCN4</accession>
<protein>
    <submittedName>
        <fullName evidence="2">S41 family peptidase</fullName>
    </submittedName>
</protein>
<dbReference type="EMBL" id="DVKT01000006">
    <property type="protein sequence ID" value="HIT38580.1"/>
    <property type="molecule type" value="Genomic_DNA"/>
</dbReference>
<dbReference type="SMART" id="SM00245">
    <property type="entry name" value="TSPc"/>
    <property type="match status" value="1"/>
</dbReference>
<comment type="caution">
    <text evidence="2">The sequence shown here is derived from an EMBL/GenBank/DDBJ whole genome shotgun (WGS) entry which is preliminary data.</text>
</comment>
<organism evidence="2 3">
    <name type="scientific">Candidatus Caccoplasma intestinavium</name>
    <dbReference type="NCBI Taxonomy" id="2840716"/>
    <lineage>
        <taxon>Bacteria</taxon>
        <taxon>Pseudomonadati</taxon>
        <taxon>Bacteroidota</taxon>
        <taxon>Bacteroidia</taxon>
        <taxon>Bacteroidales</taxon>
        <taxon>Bacteroidaceae</taxon>
        <taxon>Bacteroidaceae incertae sedis</taxon>
        <taxon>Candidatus Caccoplasma</taxon>
    </lineage>
</organism>
<dbReference type="Proteomes" id="UP000886722">
    <property type="component" value="Unassembled WGS sequence"/>
</dbReference>
<sequence>MNRLRDIKTKTILAISLIIAGLTSCSPEEEFPQTPYGNFDALWTILDQRYCFFAYKNIDWNNVYTTYRARLDNDMNAQELFGVLAEMLAELKDGHVNLSSSFDVARYWDWFEDYPANFDKNLIMQHYLHQPDYQIASSLYYRMLDDCNIGYIYYESFSDKIGDGNLDEVLLAFSSCDGLIIDVRDNGGGQLSTVQQLASRFTTEDFTSGYIRHKTGPGHNDFSDFYPITQETAESNRIHFAKPVAILTNRKCYSATNDFVSVMSNLPQVCIIGDCTGGGSGLPFSSELPNGWVIRFSASPIYNTQKEHTEFGIEPDIHVELTQEDISNGFDTIIERAKKWILSGI</sequence>
<dbReference type="InterPro" id="IPR029045">
    <property type="entry name" value="ClpP/crotonase-like_dom_sf"/>
</dbReference>
<feature type="domain" description="Tail specific protease" evidence="1">
    <location>
        <begin position="115"/>
        <end position="320"/>
    </location>
</feature>
<evidence type="ECO:0000259" key="1">
    <source>
        <dbReference type="SMART" id="SM00245"/>
    </source>
</evidence>
<proteinExistence type="predicted"/>
<dbReference type="AlphaFoldDB" id="A0A9D1GCN4"/>